<comment type="caution">
    <text evidence="1">The sequence shown here is derived from an EMBL/GenBank/DDBJ whole genome shotgun (WGS) entry which is preliminary data.</text>
</comment>
<dbReference type="Proteomes" id="UP000216840">
    <property type="component" value="Unassembled WGS sequence"/>
</dbReference>
<dbReference type="OrthoDB" id="1427074at2"/>
<organism evidence="1 2">
    <name type="scientific">Winogradskyella aurantia</name>
    <dbReference type="NCBI Taxonomy" id="1915063"/>
    <lineage>
        <taxon>Bacteria</taxon>
        <taxon>Pseudomonadati</taxon>
        <taxon>Bacteroidota</taxon>
        <taxon>Flavobacteriia</taxon>
        <taxon>Flavobacteriales</taxon>
        <taxon>Flavobacteriaceae</taxon>
        <taxon>Winogradskyella</taxon>
    </lineage>
</organism>
<dbReference type="InterPro" id="IPR026265">
    <property type="entry name" value="LptC"/>
</dbReference>
<dbReference type="PROSITE" id="PS51257">
    <property type="entry name" value="PROKAR_LIPOPROTEIN"/>
    <property type="match status" value="1"/>
</dbReference>
<dbReference type="Gene3D" id="2.60.450.10">
    <property type="entry name" value="Lipopolysaccharide (LPS) transport protein A like domain"/>
    <property type="match status" value="1"/>
</dbReference>
<gene>
    <name evidence="1" type="ORF">CA834_07475</name>
</gene>
<sequence>MINKNYSYKLKSIVTALVVTLFFSCKNDFEKVQQVGILQNQPIGEAENIDLKYTELEKDTVKLLANLLSPKMFDYSNRSFRFSEFPDGIILKIYDEQNNKTTITSNYAIYYSDTDIIDLRGNVVIATHQRDTLFTEQLYYNEKLEWVFTNEPFYYKQTTGFTRGNGFDADKDFKNFQMLEMDADFEIEN</sequence>
<dbReference type="AlphaFoldDB" id="A0A265UW31"/>
<protein>
    <submittedName>
        <fullName evidence="1">LPS export ABC transporter periplasmic protein LptC</fullName>
    </submittedName>
</protein>
<dbReference type="InterPro" id="IPR010664">
    <property type="entry name" value="LipoPS_assembly_LptC-rel"/>
</dbReference>
<dbReference type="GO" id="GO:0005886">
    <property type="term" value="C:plasma membrane"/>
    <property type="evidence" value="ECO:0007669"/>
    <property type="project" value="InterPro"/>
</dbReference>
<dbReference type="EMBL" id="NGJN01000003">
    <property type="protein sequence ID" value="OZV69287.1"/>
    <property type="molecule type" value="Genomic_DNA"/>
</dbReference>
<name>A0A265UW31_9FLAO</name>
<dbReference type="GO" id="GO:0015221">
    <property type="term" value="F:lipopolysaccharide transmembrane transporter activity"/>
    <property type="evidence" value="ECO:0007669"/>
    <property type="project" value="InterPro"/>
</dbReference>
<dbReference type="NCBIfam" id="TIGR04409">
    <property type="entry name" value="LptC_YrbK"/>
    <property type="match status" value="1"/>
</dbReference>
<evidence type="ECO:0000313" key="1">
    <source>
        <dbReference type="EMBL" id="OZV69287.1"/>
    </source>
</evidence>
<accession>A0A265UW31</accession>
<keyword evidence="2" id="KW-1185">Reference proteome</keyword>
<dbReference type="RefSeq" id="WP_094968061.1">
    <property type="nucleotide sequence ID" value="NZ_NGJN01000003.1"/>
</dbReference>
<evidence type="ECO:0000313" key="2">
    <source>
        <dbReference type="Proteomes" id="UP000216840"/>
    </source>
</evidence>
<proteinExistence type="predicted"/>
<reference evidence="1 2" key="1">
    <citation type="submission" date="2017-05" db="EMBL/GenBank/DDBJ databases">
        <title>The draft genome sequence of Idiomarina salinarum WNB302.</title>
        <authorList>
            <person name="Sun Y."/>
            <person name="Chen B."/>
            <person name="Du Z."/>
        </authorList>
    </citation>
    <scope>NUCLEOTIDE SEQUENCE [LARGE SCALE GENOMIC DNA]</scope>
    <source>
        <strain evidence="1 2">WNB302</strain>
    </source>
</reference>
<dbReference type="Pfam" id="PF06835">
    <property type="entry name" value="LptC"/>
    <property type="match status" value="1"/>
</dbReference>